<organism evidence="2 3">
    <name type="scientific">Daucus carota subsp. sativus</name>
    <name type="common">Carrot</name>
    <dbReference type="NCBI Taxonomy" id="79200"/>
    <lineage>
        <taxon>Eukaryota</taxon>
        <taxon>Viridiplantae</taxon>
        <taxon>Streptophyta</taxon>
        <taxon>Embryophyta</taxon>
        <taxon>Tracheophyta</taxon>
        <taxon>Spermatophyta</taxon>
        <taxon>Magnoliopsida</taxon>
        <taxon>eudicotyledons</taxon>
        <taxon>Gunneridae</taxon>
        <taxon>Pentapetalae</taxon>
        <taxon>asterids</taxon>
        <taxon>campanulids</taxon>
        <taxon>Apiales</taxon>
        <taxon>Apiaceae</taxon>
        <taxon>Apioideae</taxon>
        <taxon>Scandiceae</taxon>
        <taxon>Daucinae</taxon>
        <taxon>Daucus</taxon>
        <taxon>Daucus sect. Daucus</taxon>
    </lineage>
</organism>
<dbReference type="AlphaFoldDB" id="A0A164X6C1"/>
<feature type="compositionally biased region" description="Polar residues" evidence="1">
    <location>
        <begin position="41"/>
        <end position="56"/>
    </location>
</feature>
<evidence type="ECO:0000313" key="2">
    <source>
        <dbReference type="EMBL" id="WOH07200.1"/>
    </source>
</evidence>
<reference evidence="2" key="1">
    <citation type="journal article" date="2016" name="Nat. Genet.">
        <title>A high-quality carrot genome assembly provides new insights into carotenoid accumulation and asterid genome evolution.</title>
        <authorList>
            <person name="Iorizzo M."/>
            <person name="Ellison S."/>
            <person name="Senalik D."/>
            <person name="Zeng P."/>
            <person name="Satapoomin P."/>
            <person name="Huang J."/>
            <person name="Bowman M."/>
            <person name="Iovene M."/>
            <person name="Sanseverino W."/>
            <person name="Cavagnaro P."/>
            <person name="Yildiz M."/>
            <person name="Macko-Podgorni A."/>
            <person name="Moranska E."/>
            <person name="Grzebelus E."/>
            <person name="Grzebelus D."/>
            <person name="Ashrafi H."/>
            <person name="Zheng Z."/>
            <person name="Cheng S."/>
            <person name="Spooner D."/>
            <person name="Van Deynze A."/>
            <person name="Simon P."/>
        </authorList>
    </citation>
    <scope>NUCLEOTIDE SEQUENCE</scope>
    <source>
        <tissue evidence="2">Leaf</tissue>
    </source>
</reference>
<name>A0A164X6C1_DAUCS</name>
<dbReference type="Proteomes" id="UP000077755">
    <property type="component" value="Chromosome 6"/>
</dbReference>
<evidence type="ECO:0000256" key="1">
    <source>
        <dbReference type="SAM" id="MobiDB-lite"/>
    </source>
</evidence>
<accession>A0A164X6C1</accession>
<proteinExistence type="predicted"/>
<evidence type="ECO:0000313" key="3">
    <source>
        <dbReference type="Proteomes" id="UP000077755"/>
    </source>
</evidence>
<reference evidence="2" key="2">
    <citation type="submission" date="2022-03" db="EMBL/GenBank/DDBJ databases">
        <title>Draft title - Genomic analysis of global carrot germplasm unveils the trajectory of domestication and the origin of high carotenoid orange carrot.</title>
        <authorList>
            <person name="Iorizzo M."/>
            <person name="Ellison S."/>
            <person name="Senalik D."/>
            <person name="Macko-Podgorni A."/>
            <person name="Grzebelus D."/>
            <person name="Bostan H."/>
            <person name="Rolling W."/>
            <person name="Curaba J."/>
            <person name="Simon P."/>
        </authorList>
    </citation>
    <scope>NUCLEOTIDE SEQUENCE</scope>
    <source>
        <tissue evidence="2">Leaf</tissue>
    </source>
</reference>
<gene>
    <name evidence="2" type="ORF">DCAR_0626629</name>
</gene>
<sequence>MAATDTLLLPFKSRQGLTVKASIHPSFHNHLPHCNTQSSISMSHNLPSTNTINKQLDPTEIAAA</sequence>
<keyword evidence="3" id="KW-1185">Reference proteome</keyword>
<dbReference type="EMBL" id="CP093348">
    <property type="protein sequence ID" value="WOH07200.1"/>
    <property type="molecule type" value="Genomic_DNA"/>
</dbReference>
<feature type="region of interest" description="Disordered" evidence="1">
    <location>
        <begin position="41"/>
        <end position="64"/>
    </location>
</feature>
<protein>
    <submittedName>
        <fullName evidence="2">Uncharacterized protein</fullName>
    </submittedName>
</protein>
<dbReference type="Gramene" id="KZM92765">
    <property type="protein sequence ID" value="KZM92765"/>
    <property type="gene ID" value="DCAR_019870"/>
</dbReference>